<evidence type="ECO:0000313" key="1">
    <source>
        <dbReference type="EMBL" id="WIY51176.1"/>
    </source>
</evidence>
<accession>A0ABY9AWA8</accession>
<dbReference type="InterPro" id="IPR019701">
    <property type="entry name" value="Phage_P22_NinX"/>
</dbReference>
<reference evidence="1 2" key="1">
    <citation type="submission" date="2023-06" db="EMBL/GenBank/DDBJ databases">
        <authorList>
            <person name="Ham H."/>
            <person name="Park D.S."/>
        </authorList>
    </citation>
    <scope>NUCLEOTIDE SEQUENCE [LARGE SCALE GENOMIC DNA]</scope>
    <source>
        <strain evidence="1 2">KACC 17005</strain>
    </source>
</reference>
<name>A0ABY9AWA8_PARCI</name>
<dbReference type="RefSeq" id="WP_011795805.1">
    <property type="nucleotide sequence ID" value="NZ_CP023687.1"/>
</dbReference>
<dbReference type="Proteomes" id="UP001242732">
    <property type="component" value="Chromosome"/>
</dbReference>
<protein>
    <submittedName>
        <fullName evidence="1">DUF2591 family protein</fullName>
    </submittedName>
</protein>
<dbReference type="EMBL" id="CP127363">
    <property type="protein sequence ID" value="WIY51176.1"/>
    <property type="molecule type" value="Genomic_DNA"/>
</dbReference>
<gene>
    <name evidence="1" type="ORF">QRO08_11640</name>
</gene>
<organism evidence="1 2">
    <name type="scientific">Paracidovorax citrulli</name>
    <name type="common">Acidovorax citrulli</name>
    <dbReference type="NCBI Taxonomy" id="80869"/>
    <lineage>
        <taxon>Bacteria</taxon>
        <taxon>Pseudomonadati</taxon>
        <taxon>Pseudomonadota</taxon>
        <taxon>Betaproteobacteria</taxon>
        <taxon>Burkholderiales</taxon>
        <taxon>Comamonadaceae</taxon>
        <taxon>Paracidovorax</taxon>
    </lineage>
</organism>
<proteinExistence type="predicted"/>
<sequence length="93" mass="9897">MRVSDLSGSLLDHWVAKAINSAPGPRYSSSWGDGGPLIDKHFIHVAPMPGKGRTWCAIVVSDSVRGTWREGPDPLVAGMRALVASKFGAEVPD</sequence>
<dbReference type="Pfam" id="PF10765">
    <property type="entry name" value="Phage_P22_NinX"/>
    <property type="match status" value="1"/>
</dbReference>
<evidence type="ECO:0000313" key="2">
    <source>
        <dbReference type="Proteomes" id="UP001242732"/>
    </source>
</evidence>
<keyword evidence="2" id="KW-1185">Reference proteome</keyword>